<dbReference type="PROSITE" id="PS50110">
    <property type="entry name" value="RESPONSE_REGULATORY"/>
    <property type="match status" value="1"/>
</dbReference>
<dbReference type="Pfam" id="PF02518">
    <property type="entry name" value="HATPase_c"/>
    <property type="match status" value="1"/>
</dbReference>
<dbReference type="Pfam" id="PF00512">
    <property type="entry name" value="HisKA"/>
    <property type="match status" value="1"/>
</dbReference>
<dbReference type="Pfam" id="PF00072">
    <property type="entry name" value="Response_reg"/>
    <property type="match status" value="1"/>
</dbReference>
<feature type="coiled-coil region" evidence="6">
    <location>
        <begin position="3"/>
        <end position="37"/>
    </location>
</feature>
<gene>
    <name evidence="10" type="ORF">HELGO_WM26937</name>
</gene>
<keyword evidence="10" id="KW-0808">Transferase</keyword>
<keyword evidence="6" id="KW-0175">Coiled coil</keyword>
<dbReference type="InterPro" id="IPR003594">
    <property type="entry name" value="HATPase_dom"/>
</dbReference>
<proteinExistence type="predicted"/>
<dbReference type="InterPro" id="IPR008207">
    <property type="entry name" value="Sig_transdc_His_kin_Hpt_dom"/>
</dbReference>
<name>A0A6S6UGJ3_9BACT</name>
<feature type="modified residue" description="Phosphohistidine" evidence="4">
    <location>
        <position position="478"/>
    </location>
</feature>
<dbReference type="AlphaFoldDB" id="A0A6S6UGJ3"/>
<dbReference type="PRINTS" id="PR00344">
    <property type="entry name" value="BCTRLSENSOR"/>
</dbReference>
<dbReference type="SUPFAM" id="SSF47384">
    <property type="entry name" value="Homodimeric domain of signal transducing histidine kinase"/>
    <property type="match status" value="1"/>
</dbReference>
<comment type="catalytic activity">
    <reaction evidence="1">
        <text>ATP + protein L-histidine = ADP + protein N-phospho-L-histidine.</text>
        <dbReference type="EC" id="2.7.13.3"/>
    </reaction>
</comment>
<feature type="modified residue" description="4-aspartylphosphate" evidence="5">
    <location>
        <position position="349"/>
    </location>
</feature>
<dbReference type="SMART" id="SM00448">
    <property type="entry name" value="REC"/>
    <property type="match status" value="1"/>
</dbReference>
<dbReference type="Gene3D" id="3.30.565.10">
    <property type="entry name" value="Histidine kinase-like ATPase, C-terminal domain"/>
    <property type="match status" value="1"/>
</dbReference>
<dbReference type="InterPro" id="IPR036641">
    <property type="entry name" value="HPT_dom_sf"/>
</dbReference>
<evidence type="ECO:0000259" key="8">
    <source>
        <dbReference type="PROSITE" id="PS50110"/>
    </source>
</evidence>
<accession>A0A6S6UGJ3</accession>
<dbReference type="Gene3D" id="3.40.50.2300">
    <property type="match status" value="1"/>
</dbReference>
<dbReference type="InterPro" id="IPR005467">
    <property type="entry name" value="His_kinase_dom"/>
</dbReference>
<evidence type="ECO:0000259" key="7">
    <source>
        <dbReference type="PROSITE" id="PS50109"/>
    </source>
</evidence>
<evidence type="ECO:0000256" key="3">
    <source>
        <dbReference type="ARBA" id="ARBA00022553"/>
    </source>
</evidence>
<evidence type="ECO:0000256" key="5">
    <source>
        <dbReference type="PROSITE-ProRule" id="PRU00169"/>
    </source>
</evidence>
<dbReference type="CDD" id="cd17546">
    <property type="entry name" value="REC_hyHK_CKI1_RcsC-like"/>
    <property type="match status" value="1"/>
</dbReference>
<dbReference type="EC" id="2.7.13.3" evidence="2"/>
<organism evidence="10">
    <name type="scientific">uncultured Sulfurovum sp</name>
    <dbReference type="NCBI Taxonomy" id="269237"/>
    <lineage>
        <taxon>Bacteria</taxon>
        <taxon>Pseudomonadati</taxon>
        <taxon>Campylobacterota</taxon>
        <taxon>Epsilonproteobacteria</taxon>
        <taxon>Campylobacterales</taxon>
        <taxon>Sulfurovaceae</taxon>
        <taxon>Sulfurovum</taxon>
        <taxon>environmental samples</taxon>
    </lineage>
</organism>
<dbReference type="Gene3D" id="1.20.120.160">
    <property type="entry name" value="HPT domain"/>
    <property type="match status" value="1"/>
</dbReference>
<dbReference type="InterPro" id="IPR004358">
    <property type="entry name" value="Sig_transdc_His_kin-like_C"/>
</dbReference>
<dbReference type="PANTHER" id="PTHR43719">
    <property type="entry name" value="TWO-COMPONENT HISTIDINE KINASE"/>
    <property type="match status" value="1"/>
</dbReference>
<dbReference type="SUPFAM" id="SSF55874">
    <property type="entry name" value="ATPase domain of HSP90 chaperone/DNA topoisomerase II/histidine kinase"/>
    <property type="match status" value="1"/>
</dbReference>
<dbReference type="InterPro" id="IPR050956">
    <property type="entry name" value="2C_system_His_kinase"/>
</dbReference>
<dbReference type="PROSITE" id="PS50109">
    <property type="entry name" value="HIS_KIN"/>
    <property type="match status" value="1"/>
</dbReference>
<dbReference type="PANTHER" id="PTHR43719:SF28">
    <property type="entry name" value="PEROXIDE STRESS-ACTIVATED HISTIDINE KINASE MAK1-RELATED"/>
    <property type="match status" value="1"/>
</dbReference>
<dbReference type="InterPro" id="IPR011006">
    <property type="entry name" value="CheY-like_superfamily"/>
</dbReference>
<evidence type="ECO:0000313" key="10">
    <source>
        <dbReference type="EMBL" id="CAA6827106.1"/>
    </source>
</evidence>
<evidence type="ECO:0000256" key="6">
    <source>
        <dbReference type="SAM" id="Coils"/>
    </source>
</evidence>
<feature type="domain" description="Histidine kinase" evidence="7">
    <location>
        <begin position="58"/>
        <end position="272"/>
    </location>
</feature>
<evidence type="ECO:0000259" key="9">
    <source>
        <dbReference type="PROSITE" id="PS50894"/>
    </source>
</evidence>
<keyword evidence="10" id="KW-0418">Kinase</keyword>
<protein>
    <recommendedName>
        <fullName evidence="2">histidine kinase</fullName>
        <ecNumber evidence="2">2.7.13.3</ecNumber>
    </recommendedName>
</protein>
<dbReference type="SMART" id="SM00388">
    <property type="entry name" value="HisKA"/>
    <property type="match status" value="1"/>
</dbReference>
<dbReference type="GO" id="GO:0000155">
    <property type="term" value="F:phosphorelay sensor kinase activity"/>
    <property type="evidence" value="ECO:0007669"/>
    <property type="project" value="InterPro"/>
</dbReference>
<dbReference type="InterPro" id="IPR003661">
    <property type="entry name" value="HisK_dim/P_dom"/>
</dbReference>
<evidence type="ECO:0000256" key="2">
    <source>
        <dbReference type="ARBA" id="ARBA00012438"/>
    </source>
</evidence>
<dbReference type="SUPFAM" id="SSF47226">
    <property type="entry name" value="Histidine-containing phosphotransfer domain, HPT domain"/>
    <property type="match status" value="1"/>
</dbReference>
<feature type="domain" description="Response regulatory" evidence="8">
    <location>
        <begin position="299"/>
        <end position="414"/>
    </location>
</feature>
<dbReference type="SMART" id="SM00387">
    <property type="entry name" value="HATPase_c"/>
    <property type="match status" value="1"/>
</dbReference>
<dbReference type="InterPro" id="IPR001789">
    <property type="entry name" value="Sig_transdc_resp-reg_receiver"/>
</dbReference>
<dbReference type="CDD" id="cd00082">
    <property type="entry name" value="HisKA"/>
    <property type="match status" value="1"/>
</dbReference>
<dbReference type="Gene3D" id="1.10.287.130">
    <property type="match status" value="1"/>
</dbReference>
<sequence length="527" mass="60154">MKKKDLKLRVKHLEKTLQDLEKKYVKLEEDKLTIYNLLYRVNKELDHALANKQTFIASMSHELRSPLTAVLGNSALLAQTGLNRQQSRYLEQLNHSADFLMALLADLLDVSKLKESKIELNVQETHLDKLLLHCANMVESKIAKEVAFNVSVPSLPYYAFLDKKRVQQIFINILTNAAKFTKSGKIDFTLLEINQIEEQLEVIVEVNDTGPGIPSKIKDTLFEPFSSTDVDEGTGLGLYISHELATLMGGNIVVDSKEGIGTSFKVTFYCEKSALKMRNLAENSEFLVMKKQQNYTNLNILIVEDILVNREFLKEMFKVFFGVIVDSAENGEVAVDQVRNKDYDIIFMDMRMPVLDGVEATKQIRTFNKEVPIVCMSANVYREDKHEAQMAGMNDFIEKPLEPKDIEERLIQLDATSAKQNENDKLREVALNHFKEHFDEATSLNFISMAEEGLKKAIIDVEENLIVKDMSLLRNNFHALKGILSNLGLEELAQKAGLLQDFAKDKDFENIEKRIQLFLSKVKEFFN</sequence>
<evidence type="ECO:0000256" key="4">
    <source>
        <dbReference type="PROSITE-ProRule" id="PRU00110"/>
    </source>
</evidence>
<keyword evidence="3 5" id="KW-0597">Phosphoprotein</keyword>
<reference evidence="10" key="1">
    <citation type="submission" date="2020-01" db="EMBL/GenBank/DDBJ databases">
        <authorList>
            <person name="Meier V. D."/>
            <person name="Meier V D."/>
        </authorList>
    </citation>
    <scope>NUCLEOTIDE SEQUENCE</scope>
    <source>
        <strain evidence="10">HLG_WM_MAG_03</strain>
    </source>
</reference>
<dbReference type="EMBL" id="CACVAR010000414">
    <property type="protein sequence ID" value="CAA6827106.1"/>
    <property type="molecule type" value="Genomic_DNA"/>
</dbReference>
<dbReference type="InterPro" id="IPR036097">
    <property type="entry name" value="HisK_dim/P_sf"/>
</dbReference>
<feature type="domain" description="HPt" evidence="9">
    <location>
        <begin position="439"/>
        <end position="527"/>
    </location>
</feature>
<dbReference type="PROSITE" id="PS50894">
    <property type="entry name" value="HPT"/>
    <property type="match status" value="1"/>
</dbReference>
<evidence type="ECO:0000256" key="1">
    <source>
        <dbReference type="ARBA" id="ARBA00000085"/>
    </source>
</evidence>
<dbReference type="InterPro" id="IPR036890">
    <property type="entry name" value="HATPase_C_sf"/>
</dbReference>
<dbReference type="SUPFAM" id="SSF52172">
    <property type="entry name" value="CheY-like"/>
    <property type="match status" value="1"/>
</dbReference>